<evidence type="ECO:0008006" key="13">
    <source>
        <dbReference type="Google" id="ProtNLM"/>
    </source>
</evidence>
<feature type="compositionally biased region" description="Basic residues" evidence="8">
    <location>
        <begin position="1003"/>
        <end position="1012"/>
    </location>
</feature>
<evidence type="ECO:0000256" key="4">
    <source>
        <dbReference type="ARBA" id="ARBA00022840"/>
    </source>
</evidence>
<dbReference type="PROSITE" id="PS00411">
    <property type="entry name" value="KINESIN_MOTOR_1"/>
    <property type="match status" value="1"/>
</dbReference>
<evidence type="ECO:0000313" key="12">
    <source>
        <dbReference type="Proteomes" id="UP000593572"/>
    </source>
</evidence>
<keyword evidence="5" id="KW-0175">Coiled coil</keyword>
<dbReference type="CDD" id="cd01366">
    <property type="entry name" value="KISc_C_terminal"/>
    <property type="match status" value="1"/>
</dbReference>
<dbReference type="GO" id="GO:0005524">
    <property type="term" value="F:ATP binding"/>
    <property type="evidence" value="ECO:0007669"/>
    <property type="project" value="UniProtKB-UniRule"/>
</dbReference>
<sequence>MATETNLQVSVKSIFEDVLQQQGARSCNIYLDSRKSDESSLRRYEAAGWLRRTVGVVGGKDLPAEPSEEEFMHGLRSGIILCNVLNKVQPGSVPKVVEGACDSVILSDGAAFSAYQYFENVRNFRVAIQEMGLPTFETSDLEQGGKSSRVVNCVLALKSYSEWKQSGGIGTWKYSANSKPAGFGIAKSFSRKRSESMNSSFSEKSLDSFCSDQSDSIEAGSVSSFGILVRAALSDKKQEEIPMIVESMINKLSEELESRLATHKELIKITAKAMEESATGHSLSQTASCDDKAEGVEVKASSAEEMVGDESSSIESERKELYDYKSDANEEPMQHVLKLHALVERKRRDIQELKHCLCSTKTCMQVLQMTYQEDVFNLGKHLCSLANAASGYQRVLEENRKLYNQVQDLKGNIRVYCRVRPFKPGQSNTLSSVDHMDERTITILTHSKNGKEARKAFTFNKVFGPSVTQAEVFSDMQPLVQSVLDGYNVCIFAYGQTGSGKTHTMTGPKELTEEGLGVNYRALSDLFHISNQRKETISYDISVQMLEIYNEQVRDLLSADGVNKRYPLYQTNKSCLFSHNGINVPDANLVPVSLTSDVINLMNIGHKNRSVCSTALNDRSSRSHSCLTVHVQGRDLTSGNILRGSMHLVDLAGSERVDKSEVVGNRLKEAQHINKSLSALGDVISSLASRSSHVPYRNSKLTQLLQDSLGGQAKTLMFVHIAPEYEALGETISTLKFAERVATVELGAAKVNKDSGEVKELKEQIASLKAALARKEGDPENLPGSPERNRSKLGSSPSLLKWKSFSDLSCSTVNTEYESSSTSRRDSLESRETLVNPSHWQPLGSPLSSSFTNEDDRDSEASGDWVDKVMLNKHDNMSTRPGKEVSNGQKLSDKFYQSYIPDPTKIYPEHSLNKMTTNKKGNRDFDDDSDRESVTSDCSESDSVSSSIPKIMSSPNMFASKQKKPQPKTTAKSTEIRSSIPSLIPSPSSMRKSPSGVNPNLQKGKRKTGLSK</sequence>
<dbReference type="Proteomes" id="UP000593572">
    <property type="component" value="Unassembled WGS sequence"/>
</dbReference>
<evidence type="ECO:0000256" key="7">
    <source>
        <dbReference type="PROSITE-ProRule" id="PRU00283"/>
    </source>
</evidence>
<dbReference type="SMART" id="SM00129">
    <property type="entry name" value="KISc"/>
    <property type="match status" value="1"/>
</dbReference>
<dbReference type="PANTHER" id="PTHR47972:SF12">
    <property type="entry name" value="KINESIN-LIKE PROTEIN KIN-14H"/>
    <property type="match status" value="1"/>
</dbReference>
<evidence type="ECO:0000256" key="1">
    <source>
        <dbReference type="ARBA" id="ARBA00010899"/>
    </source>
</evidence>
<comment type="caution">
    <text evidence="11">The sequence shown here is derived from an EMBL/GenBank/DDBJ whole genome shotgun (WGS) entry which is preliminary data.</text>
</comment>
<evidence type="ECO:0000259" key="9">
    <source>
        <dbReference type="PROSITE" id="PS50021"/>
    </source>
</evidence>
<evidence type="ECO:0000256" key="8">
    <source>
        <dbReference type="SAM" id="MobiDB-lite"/>
    </source>
</evidence>
<dbReference type="SUPFAM" id="SSF52540">
    <property type="entry name" value="P-loop containing nucleoside triphosphate hydrolases"/>
    <property type="match status" value="1"/>
</dbReference>
<dbReference type="AlphaFoldDB" id="A0A7J8N9G6"/>
<feature type="compositionally biased region" description="Basic and acidic residues" evidence="8">
    <location>
        <begin position="823"/>
        <end position="832"/>
    </location>
</feature>
<dbReference type="PRINTS" id="PR00380">
    <property type="entry name" value="KINESINHEAVY"/>
</dbReference>
<accession>A0A7J8N9G6</accession>
<dbReference type="InterPro" id="IPR001752">
    <property type="entry name" value="Kinesin_motor_dom"/>
</dbReference>
<evidence type="ECO:0000256" key="5">
    <source>
        <dbReference type="ARBA" id="ARBA00023054"/>
    </source>
</evidence>
<feature type="compositionally biased region" description="Basic and acidic residues" evidence="8">
    <location>
        <begin position="872"/>
        <end position="883"/>
    </location>
</feature>
<dbReference type="Pfam" id="PF00225">
    <property type="entry name" value="Kinesin"/>
    <property type="match status" value="1"/>
</dbReference>
<gene>
    <name evidence="11" type="ORF">Golob_000921</name>
</gene>
<keyword evidence="6 7" id="KW-0505">Motor protein</keyword>
<dbReference type="GO" id="GO:0008017">
    <property type="term" value="F:microtubule binding"/>
    <property type="evidence" value="ECO:0007669"/>
    <property type="project" value="InterPro"/>
</dbReference>
<dbReference type="GO" id="GO:0007018">
    <property type="term" value="P:microtubule-based movement"/>
    <property type="evidence" value="ECO:0007669"/>
    <property type="project" value="InterPro"/>
</dbReference>
<dbReference type="Pfam" id="PF00307">
    <property type="entry name" value="CH"/>
    <property type="match status" value="1"/>
</dbReference>
<dbReference type="FunFam" id="1.10.418.10:FF:000062">
    <property type="entry name" value="Kinesin-like protein KIN-14I isoform A"/>
    <property type="match status" value="1"/>
</dbReference>
<feature type="compositionally biased region" description="Polar residues" evidence="8">
    <location>
        <begin position="990"/>
        <end position="1001"/>
    </location>
</feature>
<evidence type="ECO:0000259" key="10">
    <source>
        <dbReference type="PROSITE" id="PS50067"/>
    </source>
</evidence>
<feature type="region of interest" description="Disordered" evidence="8">
    <location>
        <begin position="772"/>
        <end position="796"/>
    </location>
</feature>
<proteinExistence type="inferred from homology"/>
<dbReference type="InterPro" id="IPR036961">
    <property type="entry name" value="Kinesin_motor_dom_sf"/>
</dbReference>
<dbReference type="PROSITE" id="PS50021">
    <property type="entry name" value="CH"/>
    <property type="match status" value="1"/>
</dbReference>
<dbReference type="InterPro" id="IPR001715">
    <property type="entry name" value="CH_dom"/>
</dbReference>
<dbReference type="CDD" id="cd21203">
    <property type="entry name" value="CH_AtKIN14-like"/>
    <property type="match status" value="1"/>
</dbReference>
<keyword evidence="3 7" id="KW-0547">Nucleotide-binding</keyword>
<dbReference type="GO" id="GO:0016887">
    <property type="term" value="F:ATP hydrolysis activity"/>
    <property type="evidence" value="ECO:0007669"/>
    <property type="project" value="UniProtKB-ARBA"/>
</dbReference>
<dbReference type="GO" id="GO:0005874">
    <property type="term" value="C:microtubule"/>
    <property type="evidence" value="ECO:0007669"/>
    <property type="project" value="UniProtKB-KW"/>
</dbReference>
<feature type="region of interest" description="Disordered" evidence="8">
    <location>
        <begin position="872"/>
        <end position="891"/>
    </location>
</feature>
<dbReference type="PANTHER" id="PTHR47972">
    <property type="entry name" value="KINESIN-LIKE PROTEIN KLP-3"/>
    <property type="match status" value="1"/>
</dbReference>
<name>A0A7J8N9G6_9ROSI</name>
<dbReference type="GO" id="GO:0003777">
    <property type="term" value="F:microtubule motor activity"/>
    <property type="evidence" value="ECO:0007669"/>
    <property type="project" value="InterPro"/>
</dbReference>
<dbReference type="FunFam" id="3.40.850.10:FF:000045">
    <property type="entry name" value="Kinesin-like protein KIN-14I isoform A"/>
    <property type="match status" value="1"/>
</dbReference>
<reference evidence="11 12" key="1">
    <citation type="journal article" date="2019" name="Genome Biol. Evol.">
        <title>Insights into the evolution of the New World diploid cottons (Gossypium, subgenus Houzingenia) based on genome sequencing.</title>
        <authorList>
            <person name="Grover C.E."/>
            <person name="Arick M.A. 2nd"/>
            <person name="Thrash A."/>
            <person name="Conover J.L."/>
            <person name="Sanders W.S."/>
            <person name="Peterson D.G."/>
            <person name="Frelichowski J.E."/>
            <person name="Scheffler J.A."/>
            <person name="Scheffler B.E."/>
            <person name="Wendel J.F."/>
        </authorList>
    </citation>
    <scope>NUCLEOTIDE SEQUENCE [LARGE SCALE GENOMIC DNA]</scope>
    <source>
        <strain evidence="11">157</strain>
        <tissue evidence="11">Leaf</tissue>
    </source>
</reference>
<dbReference type="InterPro" id="IPR027417">
    <property type="entry name" value="P-loop_NTPase"/>
</dbReference>
<dbReference type="Gene3D" id="3.40.850.10">
    <property type="entry name" value="Kinesin motor domain"/>
    <property type="match status" value="1"/>
</dbReference>
<dbReference type="SUPFAM" id="SSF47576">
    <property type="entry name" value="Calponin-homology domain, CH-domain"/>
    <property type="match status" value="1"/>
</dbReference>
<comment type="similarity">
    <text evidence="1">Belongs to the TRAFAC class myosin-kinesin ATPase superfamily. Kinesin family. KIN-14 subfamily.</text>
</comment>
<keyword evidence="4 7" id="KW-0067">ATP-binding</keyword>
<evidence type="ECO:0000256" key="6">
    <source>
        <dbReference type="ARBA" id="ARBA00023175"/>
    </source>
</evidence>
<dbReference type="SMART" id="SM00033">
    <property type="entry name" value="CH"/>
    <property type="match status" value="1"/>
</dbReference>
<feature type="region of interest" description="Disordered" evidence="8">
    <location>
        <begin position="815"/>
        <end position="866"/>
    </location>
</feature>
<organism evidence="11 12">
    <name type="scientific">Gossypium lobatum</name>
    <dbReference type="NCBI Taxonomy" id="34289"/>
    <lineage>
        <taxon>Eukaryota</taxon>
        <taxon>Viridiplantae</taxon>
        <taxon>Streptophyta</taxon>
        <taxon>Embryophyta</taxon>
        <taxon>Tracheophyta</taxon>
        <taxon>Spermatophyta</taxon>
        <taxon>Magnoliopsida</taxon>
        <taxon>eudicotyledons</taxon>
        <taxon>Gunneridae</taxon>
        <taxon>Pentapetalae</taxon>
        <taxon>rosids</taxon>
        <taxon>malvids</taxon>
        <taxon>Malvales</taxon>
        <taxon>Malvaceae</taxon>
        <taxon>Malvoideae</taxon>
        <taxon>Gossypium</taxon>
    </lineage>
</organism>
<dbReference type="PROSITE" id="PS50067">
    <property type="entry name" value="KINESIN_MOTOR_2"/>
    <property type="match status" value="1"/>
</dbReference>
<dbReference type="InterPro" id="IPR019821">
    <property type="entry name" value="Kinesin_motor_CS"/>
</dbReference>
<feature type="domain" description="Calponin-homology (CH)" evidence="9">
    <location>
        <begin position="40"/>
        <end position="162"/>
    </location>
</feature>
<feature type="compositionally biased region" description="Low complexity" evidence="8">
    <location>
        <begin position="935"/>
        <end position="955"/>
    </location>
</feature>
<evidence type="ECO:0000256" key="2">
    <source>
        <dbReference type="ARBA" id="ARBA00022701"/>
    </source>
</evidence>
<feature type="domain" description="Kinesin motor" evidence="10">
    <location>
        <begin position="412"/>
        <end position="744"/>
    </location>
</feature>
<feature type="region of interest" description="Disordered" evidence="8">
    <location>
        <begin position="902"/>
        <end position="1012"/>
    </location>
</feature>
<keyword evidence="12" id="KW-1185">Reference proteome</keyword>
<protein>
    <recommendedName>
        <fullName evidence="13">Kinesin-like protein</fullName>
    </recommendedName>
</protein>
<dbReference type="EMBL" id="JABEZX010000013">
    <property type="protein sequence ID" value="MBA0573657.1"/>
    <property type="molecule type" value="Genomic_DNA"/>
</dbReference>
<feature type="compositionally biased region" description="Low complexity" evidence="8">
    <location>
        <begin position="967"/>
        <end position="989"/>
    </location>
</feature>
<dbReference type="InterPro" id="IPR036872">
    <property type="entry name" value="CH_dom_sf"/>
</dbReference>
<keyword evidence="2" id="KW-0493">Microtubule</keyword>
<evidence type="ECO:0000256" key="3">
    <source>
        <dbReference type="ARBA" id="ARBA00022741"/>
    </source>
</evidence>
<evidence type="ECO:0000313" key="11">
    <source>
        <dbReference type="EMBL" id="MBA0573657.1"/>
    </source>
</evidence>
<dbReference type="Gene3D" id="1.10.418.10">
    <property type="entry name" value="Calponin-like domain"/>
    <property type="match status" value="1"/>
</dbReference>
<dbReference type="InterPro" id="IPR027640">
    <property type="entry name" value="Kinesin-like_fam"/>
</dbReference>
<feature type="binding site" evidence="7">
    <location>
        <begin position="495"/>
        <end position="502"/>
    </location>
    <ligand>
        <name>ATP</name>
        <dbReference type="ChEBI" id="CHEBI:30616"/>
    </ligand>
</feature>